<dbReference type="AlphaFoldDB" id="A0ABD0QVA3"/>
<feature type="compositionally biased region" description="Low complexity" evidence="1">
    <location>
        <begin position="1"/>
        <end position="13"/>
    </location>
</feature>
<evidence type="ECO:0008006" key="4">
    <source>
        <dbReference type="Google" id="ProtNLM"/>
    </source>
</evidence>
<feature type="region of interest" description="Disordered" evidence="1">
    <location>
        <begin position="54"/>
        <end position="90"/>
    </location>
</feature>
<evidence type="ECO:0000313" key="3">
    <source>
        <dbReference type="Proteomes" id="UP001529510"/>
    </source>
</evidence>
<feature type="compositionally biased region" description="Basic and acidic residues" evidence="1">
    <location>
        <begin position="62"/>
        <end position="73"/>
    </location>
</feature>
<dbReference type="EMBL" id="JAMKFB020000006">
    <property type="protein sequence ID" value="KAL0190119.1"/>
    <property type="molecule type" value="Genomic_DNA"/>
</dbReference>
<accession>A0ABD0QVA3</accession>
<feature type="non-terminal residue" evidence="2">
    <location>
        <position position="1"/>
    </location>
</feature>
<comment type="caution">
    <text evidence="2">The sequence shown here is derived from an EMBL/GenBank/DDBJ whole genome shotgun (WGS) entry which is preliminary data.</text>
</comment>
<reference evidence="2 3" key="1">
    <citation type="submission" date="2024-05" db="EMBL/GenBank/DDBJ databases">
        <title>Genome sequencing and assembly of Indian major carp, Cirrhinus mrigala (Hamilton, 1822).</title>
        <authorList>
            <person name="Mohindra V."/>
            <person name="Chowdhury L.M."/>
            <person name="Lal K."/>
            <person name="Jena J.K."/>
        </authorList>
    </citation>
    <scope>NUCLEOTIDE SEQUENCE [LARGE SCALE GENOMIC DNA]</scope>
    <source>
        <strain evidence="2">CM1030</strain>
        <tissue evidence="2">Blood</tissue>
    </source>
</reference>
<feature type="non-terminal residue" evidence="2">
    <location>
        <position position="90"/>
    </location>
</feature>
<name>A0ABD0QVA3_CIRMR</name>
<sequence>GSRSPGVSGGSRVHALSGRPVGRAGVGPHHAEVFRAEEGRGLVVLLVSGRQQPEPLQAAVQEPHEQRRADGRAAARRSAGGRRRLRAQHP</sequence>
<keyword evidence="3" id="KW-1185">Reference proteome</keyword>
<protein>
    <recommendedName>
        <fullName evidence="4">MHC class I antigen</fullName>
    </recommendedName>
</protein>
<feature type="compositionally biased region" description="Basic residues" evidence="1">
    <location>
        <begin position="79"/>
        <end position="90"/>
    </location>
</feature>
<evidence type="ECO:0000256" key="1">
    <source>
        <dbReference type="SAM" id="MobiDB-lite"/>
    </source>
</evidence>
<dbReference type="Proteomes" id="UP001529510">
    <property type="component" value="Unassembled WGS sequence"/>
</dbReference>
<organism evidence="2 3">
    <name type="scientific">Cirrhinus mrigala</name>
    <name type="common">Mrigala</name>
    <dbReference type="NCBI Taxonomy" id="683832"/>
    <lineage>
        <taxon>Eukaryota</taxon>
        <taxon>Metazoa</taxon>
        <taxon>Chordata</taxon>
        <taxon>Craniata</taxon>
        <taxon>Vertebrata</taxon>
        <taxon>Euteleostomi</taxon>
        <taxon>Actinopterygii</taxon>
        <taxon>Neopterygii</taxon>
        <taxon>Teleostei</taxon>
        <taxon>Ostariophysi</taxon>
        <taxon>Cypriniformes</taxon>
        <taxon>Cyprinidae</taxon>
        <taxon>Labeoninae</taxon>
        <taxon>Labeonini</taxon>
        <taxon>Cirrhinus</taxon>
    </lineage>
</organism>
<gene>
    <name evidence="2" type="ORF">M9458_012817</name>
</gene>
<feature type="region of interest" description="Disordered" evidence="1">
    <location>
        <begin position="1"/>
        <end position="30"/>
    </location>
</feature>
<evidence type="ECO:0000313" key="2">
    <source>
        <dbReference type="EMBL" id="KAL0190119.1"/>
    </source>
</evidence>
<proteinExistence type="predicted"/>